<dbReference type="InterPro" id="IPR000397">
    <property type="entry name" value="Heat_shock_Hsp33"/>
</dbReference>
<keyword evidence="4" id="KW-0143">Chaperone</keyword>
<evidence type="ECO:0000256" key="3">
    <source>
        <dbReference type="ARBA" id="ARBA00023157"/>
    </source>
</evidence>
<dbReference type="SUPFAM" id="SSF64397">
    <property type="entry name" value="Hsp33 domain"/>
    <property type="match status" value="1"/>
</dbReference>
<dbReference type="Pfam" id="PF01430">
    <property type="entry name" value="HSP33"/>
    <property type="match status" value="1"/>
</dbReference>
<sequence>MSELHKFHFQGMPVRGMLVRLTEAWQEVLERRAANATTGAYPAPVRALLGEMTAAALLLYGNIKFDGALILQIHGDGPVKLAVVEVQPGMRFRATATLVGEVPEGATLSTMVNQHGRGRCAVTLDPQGRQPGQQPYQGLVPLVDEAGRRLERLAEVLEHYMRQSEQLDTTLVLAADDRVAAGLLIQRLPAQGGTAAVGAPVRAHGEEADDDYARMAMLAKSLTPQELLGLDSETILRRLFWQEPIERFEPLLGPSGPRFGCSCSRERVAQMLRSLGADEVRSIVDEQGQVEVGCEFCGQQYRFDPIEATQLFVPAVGQPPVGPQVQ</sequence>
<dbReference type="Gene3D" id="1.10.287.480">
    <property type="entry name" value="helix hairpin bin"/>
    <property type="match status" value="1"/>
</dbReference>
<evidence type="ECO:0000256" key="6">
    <source>
        <dbReference type="SAM" id="Coils"/>
    </source>
</evidence>
<dbReference type="CDD" id="cd00498">
    <property type="entry name" value="Hsp33"/>
    <property type="match status" value="1"/>
</dbReference>
<dbReference type="Gene3D" id="3.90.1280.10">
    <property type="entry name" value="HSP33 redox switch-like"/>
    <property type="match status" value="1"/>
</dbReference>
<dbReference type="GO" id="GO:0042026">
    <property type="term" value="P:protein refolding"/>
    <property type="evidence" value="ECO:0007669"/>
    <property type="project" value="TreeGrafter"/>
</dbReference>
<keyword evidence="2" id="KW-0862">Zinc</keyword>
<dbReference type="InterPro" id="IPR016153">
    <property type="entry name" value="Heat_shock_Hsp33_N"/>
</dbReference>
<dbReference type="RefSeq" id="WP_124220148.1">
    <property type="nucleotide sequence ID" value="NZ_RKQL01000001.1"/>
</dbReference>
<keyword evidence="5" id="KW-0676">Redox-active center</keyword>
<keyword evidence="8" id="KW-1185">Reference proteome</keyword>
<dbReference type="AlphaFoldDB" id="A0A3N4VIN2"/>
<gene>
    <name evidence="7" type="ORF">EDC62_0520</name>
</gene>
<dbReference type="PANTHER" id="PTHR30111">
    <property type="entry name" value="33 KDA CHAPERONIN"/>
    <property type="match status" value="1"/>
</dbReference>
<dbReference type="InterPro" id="IPR023212">
    <property type="entry name" value="Hsp33_helix_hairpin_bin_dom_sf"/>
</dbReference>
<protein>
    <submittedName>
        <fullName evidence="7">Molecular chaperone Hsp33</fullName>
    </submittedName>
</protein>
<keyword evidence="1" id="KW-0963">Cytoplasm</keyword>
<feature type="coiled-coil region" evidence="6">
    <location>
        <begin position="143"/>
        <end position="170"/>
    </location>
</feature>
<dbReference type="Proteomes" id="UP000272193">
    <property type="component" value="Unassembled WGS sequence"/>
</dbReference>
<organism evidence="7 8">
    <name type="scientific">Tibeticola sediminis</name>
    <dbReference type="NCBI Taxonomy" id="1917811"/>
    <lineage>
        <taxon>Bacteria</taxon>
        <taxon>Pseudomonadati</taxon>
        <taxon>Pseudomonadota</taxon>
        <taxon>Betaproteobacteria</taxon>
        <taxon>Burkholderiales</taxon>
        <taxon>Comamonadaceae</taxon>
        <taxon>Tibeticola</taxon>
    </lineage>
</organism>
<name>A0A3N4VIN2_9BURK</name>
<comment type="caution">
    <text evidence="7">The sequence shown here is derived from an EMBL/GenBank/DDBJ whole genome shotgun (WGS) entry which is preliminary data.</text>
</comment>
<evidence type="ECO:0000313" key="7">
    <source>
        <dbReference type="EMBL" id="RPE72814.1"/>
    </source>
</evidence>
<dbReference type="GO" id="GO:0044183">
    <property type="term" value="F:protein folding chaperone"/>
    <property type="evidence" value="ECO:0007669"/>
    <property type="project" value="TreeGrafter"/>
</dbReference>
<evidence type="ECO:0000256" key="1">
    <source>
        <dbReference type="ARBA" id="ARBA00022490"/>
    </source>
</evidence>
<dbReference type="OrthoDB" id="9793753at2"/>
<evidence type="ECO:0000256" key="4">
    <source>
        <dbReference type="ARBA" id="ARBA00023186"/>
    </source>
</evidence>
<dbReference type="Gene3D" id="3.55.30.10">
    <property type="entry name" value="Hsp33 domain"/>
    <property type="match status" value="1"/>
</dbReference>
<dbReference type="EMBL" id="RKQL01000001">
    <property type="protein sequence ID" value="RPE72814.1"/>
    <property type="molecule type" value="Genomic_DNA"/>
</dbReference>
<evidence type="ECO:0000256" key="2">
    <source>
        <dbReference type="ARBA" id="ARBA00022833"/>
    </source>
</evidence>
<evidence type="ECO:0000256" key="5">
    <source>
        <dbReference type="ARBA" id="ARBA00023284"/>
    </source>
</evidence>
<keyword evidence="6" id="KW-0175">Coiled coil</keyword>
<keyword evidence="3" id="KW-1015">Disulfide bond</keyword>
<dbReference type="PIRSF" id="PIRSF005261">
    <property type="entry name" value="Heat_shock_Hsp33"/>
    <property type="match status" value="1"/>
</dbReference>
<dbReference type="PANTHER" id="PTHR30111:SF1">
    <property type="entry name" value="33 KDA CHAPERONIN"/>
    <property type="match status" value="1"/>
</dbReference>
<dbReference type="InterPro" id="IPR016154">
    <property type="entry name" value="Heat_shock_Hsp33_C"/>
</dbReference>
<accession>A0A3N4VIN2</accession>
<reference evidence="7 8" key="1">
    <citation type="submission" date="2018-11" db="EMBL/GenBank/DDBJ databases">
        <title>Genomic Encyclopedia of Type Strains, Phase IV (KMG-IV): sequencing the most valuable type-strain genomes for metagenomic binning, comparative biology and taxonomic classification.</title>
        <authorList>
            <person name="Goeker M."/>
        </authorList>
    </citation>
    <scope>NUCLEOTIDE SEQUENCE [LARGE SCALE GENOMIC DNA]</scope>
    <source>
        <strain evidence="7 8">DSM 101684</strain>
    </source>
</reference>
<proteinExistence type="predicted"/>
<dbReference type="SUPFAM" id="SSF118352">
    <property type="entry name" value="HSP33 redox switch-like"/>
    <property type="match status" value="1"/>
</dbReference>
<dbReference type="GO" id="GO:0051082">
    <property type="term" value="F:unfolded protein binding"/>
    <property type="evidence" value="ECO:0007669"/>
    <property type="project" value="InterPro"/>
</dbReference>
<evidence type="ECO:0000313" key="8">
    <source>
        <dbReference type="Proteomes" id="UP000272193"/>
    </source>
</evidence>
<dbReference type="GO" id="GO:0005737">
    <property type="term" value="C:cytoplasm"/>
    <property type="evidence" value="ECO:0007669"/>
    <property type="project" value="InterPro"/>
</dbReference>